<dbReference type="Proteomes" id="UP001597601">
    <property type="component" value="Unassembled WGS sequence"/>
</dbReference>
<dbReference type="InterPro" id="IPR027612">
    <property type="entry name" value="Put_MTase_LIC12133"/>
</dbReference>
<name>A0ABW5XMA9_9SPHI</name>
<dbReference type="SUPFAM" id="SSF53448">
    <property type="entry name" value="Nucleotide-diphospho-sugar transferases"/>
    <property type="match status" value="1"/>
</dbReference>
<dbReference type="EC" id="2.1.1.-" evidence="1"/>
<keyword evidence="1" id="KW-0489">Methyltransferase</keyword>
<protein>
    <submittedName>
        <fullName evidence="1">Methyltransferase, TIGR04325 family</fullName>
        <ecNumber evidence="1">2.1.1.-</ecNumber>
    </submittedName>
</protein>
<evidence type="ECO:0000313" key="2">
    <source>
        <dbReference type="Proteomes" id="UP001597601"/>
    </source>
</evidence>
<keyword evidence="1" id="KW-0808">Transferase</keyword>
<comment type="caution">
    <text evidence="1">The sequence shown here is derived from an EMBL/GenBank/DDBJ whole genome shotgun (WGS) entry which is preliminary data.</text>
</comment>
<gene>
    <name evidence="1" type="ORF">ACFSYC_06280</name>
</gene>
<dbReference type="GO" id="GO:0008168">
    <property type="term" value="F:methyltransferase activity"/>
    <property type="evidence" value="ECO:0007669"/>
    <property type="project" value="UniProtKB-KW"/>
</dbReference>
<reference evidence="2" key="1">
    <citation type="journal article" date="2019" name="Int. J. Syst. Evol. Microbiol.">
        <title>The Global Catalogue of Microorganisms (GCM) 10K type strain sequencing project: providing services to taxonomists for standard genome sequencing and annotation.</title>
        <authorList>
            <consortium name="The Broad Institute Genomics Platform"/>
            <consortium name="The Broad Institute Genome Sequencing Center for Infectious Disease"/>
            <person name="Wu L."/>
            <person name="Ma J."/>
        </authorList>
    </citation>
    <scope>NUCLEOTIDE SEQUENCE [LARGE SCALE GENOMIC DNA]</scope>
    <source>
        <strain evidence="2">KCTC 52232</strain>
    </source>
</reference>
<dbReference type="EMBL" id="JBHUON010000005">
    <property type="protein sequence ID" value="MFD2864292.1"/>
    <property type="molecule type" value="Genomic_DNA"/>
</dbReference>
<dbReference type="Gene3D" id="3.90.550.10">
    <property type="entry name" value="Spore Coat Polysaccharide Biosynthesis Protein SpsA, Chain A"/>
    <property type="match status" value="1"/>
</dbReference>
<dbReference type="NCBIfam" id="TIGR04325">
    <property type="entry name" value="MTase_LIC12133"/>
    <property type="match status" value="1"/>
</dbReference>
<dbReference type="GO" id="GO:0032259">
    <property type="term" value="P:methylation"/>
    <property type="evidence" value="ECO:0007669"/>
    <property type="project" value="UniProtKB-KW"/>
</dbReference>
<dbReference type="InterPro" id="IPR029044">
    <property type="entry name" value="Nucleotide-diphossugar_trans"/>
</dbReference>
<sequence length="575" mass="64955">MNLAPITLFVYNRPDCAEQTLTALAANELASQSTLYIYADGPKPGADEQTLQSIEKTRTIIRQQQWCKEVIIIESESNKGLAPSVIAGITAVVNKHGSIIVLEDDIVTSKYFLRFMNDALTMYQPEPKALSIGALNFFATDKSVPDTFFIPIPDCWGWATWKDRWALFEPNPQKLLDKLRARKLVDKFNLYGAYDFESMLIDQLKGNVNSWDIRWQAMAFLEDKLALYPRCSVSKNIGFGAGGTHGGEDKYTSKLLFAKSPIVVNKIPVVEDPVITAKMIAGYKQITEQSEMLKIKLAIRQFVKDVLPPVVSKLLRKLKPHATKDIAWRGNFKTWEDAKQQCTGYDAPAILEKTKNAILKVKNGEAAFERDTVLFDKPEYNWALLTILLKAANQNKGKLSVLDFGGALGSSYVQNKVMLQEIDVEWSVIEQASYINVGNEAIADGKLKFYADIEACLQERKPNVLLLSSVLQYLEKPYHVLGELLTHQFEYIIISRTIFTNNAQEQIAVQQVPKSIYEASYPAWFLNADKLLATFDTGYQLLTEFESYPGYTIVLDEDTTGHYHDYVFKRLDIDA</sequence>
<dbReference type="RefSeq" id="WP_377124673.1">
    <property type="nucleotide sequence ID" value="NZ_JBHUON010000005.1"/>
</dbReference>
<evidence type="ECO:0000313" key="1">
    <source>
        <dbReference type="EMBL" id="MFD2864292.1"/>
    </source>
</evidence>
<accession>A0ABW5XMA9</accession>
<proteinExistence type="predicted"/>
<organism evidence="1 2">
    <name type="scientific">Mucilaginibacter antarcticus</name>
    <dbReference type="NCBI Taxonomy" id="1855725"/>
    <lineage>
        <taxon>Bacteria</taxon>
        <taxon>Pseudomonadati</taxon>
        <taxon>Bacteroidota</taxon>
        <taxon>Sphingobacteriia</taxon>
        <taxon>Sphingobacteriales</taxon>
        <taxon>Sphingobacteriaceae</taxon>
        <taxon>Mucilaginibacter</taxon>
    </lineage>
</organism>
<keyword evidence="2" id="KW-1185">Reference proteome</keyword>